<reference evidence="2 3" key="1">
    <citation type="submission" date="2022-07" db="EMBL/GenBank/DDBJ databases">
        <title>Fecal culturing of patients with breast cancer.</title>
        <authorList>
            <person name="Teng N.M.Y."/>
            <person name="Kiu R."/>
            <person name="Evans R."/>
            <person name="Baker D.J."/>
            <person name="Zenner C."/>
            <person name="Robinson S.D."/>
            <person name="Hall L.J."/>
        </authorList>
    </citation>
    <scope>NUCLEOTIDE SEQUENCE [LARGE SCALE GENOMIC DNA]</scope>
    <source>
        <strain evidence="2 3">LH1063</strain>
    </source>
</reference>
<gene>
    <name evidence="2" type="ORF">NMU02_00160</name>
</gene>
<keyword evidence="1" id="KW-1133">Transmembrane helix</keyword>
<keyword evidence="1" id="KW-0472">Membrane</keyword>
<dbReference type="RefSeq" id="WP_255024985.1">
    <property type="nucleotide sequence ID" value="NZ_JANDHW010000001.1"/>
</dbReference>
<proteinExistence type="predicted"/>
<sequence length="100" mass="11264">MKYLSIKQLLIRLAILVAVPFAGMLALLLFTKSPEDLPYRTNVSLGCVVVSLIITVILCLLMTGEMIYLYCRNKTAKANANFVVVIIGILWLCFFYVFIL</sequence>
<organism evidence="2 3">
    <name type="scientific">Coprobacter tertius</name>
    <dbReference type="NCBI Taxonomy" id="2944915"/>
    <lineage>
        <taxon>Bacteria</taxon>
        <taxon>Pseudomonadati</taxon>
        <taxon>Bacteroidota</taxon>
        <taxon>Bacteroidia</taxon>
        <taxon>Bacteroidales</taxon>
        <taxon>Barnesiellaceae</taxon>
        <taxon>Coprobacter</taxon>
    </lineage>
</organism>
<feature type="transmembrane region" description="Helical" evidence="1">
    <location>
        <begin position="9"/>
        <end position="31"/>
    </location>
</feature>
<evidence type="ECO:0000313" key="3">
    <source>
        <dbReference type="Proteomes" id="UP001205603"/>
    </source>
</evidence>
<comment type="caution">
    <text evidence="2">The sequence shown here is derived from an EMBL/GenBank/DDBJ whole genome shotgun (WGS) entry which is preliminary data.</text>
</comment>
<evidence type="ECO:0000313" key="2">
    <source>
        <dbReference type="EMBL" id="MCP9610505.1"/>
    </source>
</evidence>
<keyword evidence="1" id="KW-0812">Transmembrane</keyword>
<feature type="transmembrane region" description="Helical" evidence="1">
    <location>
        <begin position="80"/>
        <end position="99"/>
    </location>
</feature>
<dbReference type="Proteomes" id="UP001205603">
    <property type="component" value="Unassembled WGS sequence"/>
</dbReference>
<protein>
    <submittedName>
        <fullName evidence="2">Uncharacterized protein</fullName>
    </submittedName>
</protein>
<dbReference type="EMBL" id="JANDHW010000001">
    <property type="protein sequence ID" value="MCP9610505.1"/>
    <property type="molecule type" value="Genomic_DNA"/>
</dbReference>
<evidence type="ECO:0000256" key="1">
    <source>
        <dbReference type="SAM" id="Phobius"/>
    </source>
</evidence>
<accession>A0ABT1MCZ4</accession>
<name>A0ABT1MCZ4_9BACT</name>
<feature type="transmembrane region" description="Helical" evidence="1">
    <location>
        <begin position="43"/>
        <end position="68"/>
    </location>
</feature>
<keyword evidence="3" id="KW-1185">Reference proteome</keyword>